<gene>
    <name evidence="3" type="ORF">KUTeg_010791</name>
</gene>
<dbReference type="SUPFAM" id="SSF82153">
    <property type="entry name" value="FAS1 domain"/>
    <property type="match status" value="1"/>
</dbReference>
<proteinExistence type="predicted"/>
<feature type="chain" id="PRO_5045829409" description="FAS1 domain-containing protein" evidence="1">
    <location>
        <begin position="22"/>
        <end position="281"/>
    </location>
</feature>
<evidence type="ECO:0000256" key="1">
    <source>
        <dbReference type="SAM" id="SignalP"/>
    </source>
</evidence>
<organism evidence="3 4">
    <name type="scientific">Tegillarca granosa</name>
    <name type="common">Malaysian cockle</name>
    <name type="synonym">Anadara granosa</name>
    <dbReference type="NCBI Taxonomy" id="220873"/>
    <lineage>
        <taxon>Eukaryota</taxon>
        <taxon>Metazoa</taxon>
        <taxon>Spiralia</taxon>
        <taxon>Lophotrochozoa</taxon>
        <taxon>Mollusca</taxon>
        <taxon>Bivalvia</taxon>
        <taxon>Autobranchia</taxon>
        <taxon>Pteriomorphia</taxon>
        <taxon>Arcoida</taxon>
        <taxon>Arcoidea</taxon>
        <taxon>Arcidae</taxon>
        <taxon>Tegillarca</taxon>
    </lineage>
</organism>
<sequence>MDVVYFLFFFLLLVCSGGVKTKTVLEIIQYNNSMRQVSSYIGRHGLSSYFDQQNITAFLPTDRVFRTYHSSVYGYNMSDTVTVESLFLYHLVGRKIQVSDIRDNTTAHSLHPSSYRLYFNILMDGSTKVYSVNGAVLVSTDIIASNGIIHIIDRVIAPVSSAKTLHDYLLKPDMPALEFRSIAMASIIDMELKGNTNNSGYVFTAYAPNDSYLIPTMPEYAKDILYDVSNLEFLKKVVHAHTIPDYVQFLPSSWRSNNKTILHELCQLTNLQGKRGNVCYV</sequence>
<dbReference type="InterPro" id="IPR000782">
    <property type="entry name" value="FAS1_domain"/>
</dbReference>
<evidence type="ECO:0000313" key="4">
    <source>
        <dbReference type="Proteomes" id="UP001217089"/>
    </source>
</evidence>
<dbReference type="EMBL" id="JARBDR010000496">
    <property type="protein sequence ID" value="KAJ8311436.1"/>
    <property type="molecule type" value="Genomic_DNA"/>
</dbReference>
<reference evidence="3 4" key="1">
    <citation type="submission" date="2022-12" db="EMBL/GenBank/DDBJ databases">
        <title>Chromosome-level genome of Tegillarca granosa.</title>
        <authorList>
            <person name="Kim J."/>
        </authorList>
    </citation>
    <scope>NUCLEOTIDE SEQUENCE [LARGE SCALE GENOMIC DNA]</scope>
    <source>
        <strain evidence="3">Teg-2019</strain>
        <tissue evidence="3">Adductor muscle</tissue>
    </source>
</reference>
<keyword evidence="1" id="KW-0732">Signal</keyword>
<dbReference type="Gene3D" id="2.30.180.10">
    <property type="entry name" value="FAS1 domain"/>
    <property type="match status" value="1"/>
</dbReference>
<dbReference type="PANTHER" id="PTHR10900">
    <property type="entry name" value="PERIOSTIN-RELATED"/>
    <property type="match status" value="1"/>
</dbReference>
<feature type="domain" description="FAS1" evidence="2">
    <location>
        <begin position="21"/>
        <end position="156"/>
    </location>
</feature>
<evidence type="ECO:0000259" key="2">
    <source>
        <dbReference type="PROSITE" id="PS50213"/>
    </source>
</evidence>
<comment type="caution">
    <text evidence="3">The sequence shown here is derived from an EMBL/GenBank/DDBJ whole genome shotgun (WGS) entry which is preliminary data.</text>
</comment>
<dbReference type="Pfam" id="PF02469">
    <property type="entry name" value="Fasciclin"/>
    <property type="match status" value="1"/>
</dbReference>
<evidence type="ECO:0000313" key="3">
    <source>
        <dbReference type="EMBL" id="KAJ8311436.1"/>
    </source>
</evidence>
<keyword evidence="4" id="KW-1185">Reference proteome</keyword>
<name>A0ABQ9F213_TEGGR</name>
<protein>
    <recommendedName>
        <fullName evidence="2">FAS1 domain-containing protein</fullName>
    </recommendedName>
</protein>
<dbReference type="PANTHER" id="PTHR10900:SF77">
    <property type="entry name" value="FI19380P1"/>
    <property type="match status" value="1"/>
</dbReference>
<accession>A0ABQ9F213</accession>
<dbReference type="SMART" id="SM00554">
    <property type="entry name" value="FAS1"/>
    <property type="match status" value="1"/>
</dbReference>
<feature type="signal peptide" evidence="1">
    <location>
        <begin position="1"/>
        <end position="21"/>
    </location>
</feature>
<dbReference type="PROSITE" id="PS50213">
    <property type="entry name" value="FAS1"/>
    <property type="match status" value="1"/>
</dbReference>
<dbReference type="InterPro" id="IPR050904">
    <property type="entry name" value="Adhesion/Biosynth-related"/>
</dbReference>
<dbReference type="InterPro" id="IPR036378">
    <property type="entry name" value="FAS1_dom_sf"/>
</dbReference>
<dbReference type="Proteomes" id="UP001217089">
    <property type="component" value="Unassembled WGS sequence"/>
</dbReference>